<keyword evidence="1" id="KW-0805">Transcription regulation</keyword>
<organism evidence="6 7">
    <name type="scientific">Roseovarius gahaiensis</name>
    <dbReference type="NCBI Taxonomy" id="2716691"/>
    <lineage>
        <taxon>Bacteria</taxon>
        <taxon>Pseudomonadati</taxon>
        <taxon>Pseudomonadota</taxon>
        <taxon>Alphaproteobacteria</taxon>
        <taxon>Rhodobacterales</taxon>
        <taxon>Roseobacteraceae</taxon>
        <taxon>Roseovarius</taxon>
    </lineage>
</organism>
<dbReference type="SMART" id="SM00346">
    <property type="entry name" value="HTH_ICLR"/>
    <property type="match status" value="1"/>
</dbReference>
<evidence type="ECO:0000256" key="3">
    <source>
        <dbReference type="ARBA" id="ARBA00023163"/>
    </source>
</evidence>
<dbReference type="InterPro" id="IPR029016">
    <property type="entry name" value="GAF-like_dom_sf"/>
</dbReference>
<dbReference type="Proteomes" id="UP000639775">
    <property type="component" value="Unassembled WGS sequence"/>
</dbReference>
<protein>
    <submittedName>
        <fullName evidence="6">IclR family transcriptional regulator</fullName>
    </submittedName>
</protein>
<dbReference type="InterPro" id="IPR005471">
    <property type="entry name" value="Tscrpt_reg_IclR_N"/>
</dbReference>
<dbReference type="InterPro" id="IPR014757">
    <property type="entry name" value="Tscrpt_reg_IclR_C"/>
</dbReference>
<feature type="domain" description="IclR-ED" evidence="5">
    <location>
        <begin position="70"/>
        <end position="254"/>
    </location>
</feature>
<dbReference type="PANTHER" id="PTHR30136">
    <property type="entry name" value="HELIX-TURN-HELIX TRANSCRIPTIONAL REGULATOR, ICLR FAMILY"/>
    <property type="match status" value="1"/>
</dbReference>
<gene>
    <name evidence="6" type="ORF">HAT86_12700</name>
</gene>
<keyword evidence="7" id="KW-1185">Reference proteome</keyword>
<dbReference type="GO" id="GO:0045892">
    <property type="term" value="P:negative regulation of DNA-templated transcription"/>
    <property type="evidence" value="ECO:0007669"/>
    <property type="project" value="TreeGrafter"/>
</dbReference>
<dbReference type="GO" id="GO:0003677">
    <property type="term" value="F:DNA binding"/>
    <property type="evidence" value="ECO:0007669"/>
    <property type="project" value="UniProtKB-KW"/>
</dbReference>
<dbReference type="AlphaFoldDB" id="A0A967BF97"/>
<evidence type="ECO:0000259" key="4">
    <source>
        <dbReference type="PROSITE" id="PS51077"/>
    </source>
</evidence>
<dbReference type="SUPFAM" id="SSF55781">
    <property type="entry name" value="GAF domain-like"/>
    <property type="match status" value="1"/>
</dbReference>
<evidence type="ECO:0000256" key="2">
    <source>
        <dbReference type="ARBA" id="ARBA00023125"/>
    </source>
</evidence>
<evidence type="ECO:0000313" key="7">
    <source>
        <dbReference type="Proteomes" id="UP000639775"/>
    </source>
</evidence>
<dbReference type="RefSeq" id="WP_167198292.1">
    <property type="nucleotide sequence ID" value="NZ_JAAORB010000030.1"/>
</dbReference>
<dbReference type="Gene3D" id="3.30.450.40">
    <property type="match status" value="1"/>
</dbReference>
<dbReference type="SUPFAM" id="SSF46785">
    <property type="entry name" value="Winged helix' DNA-binding domain"/>
    <property type="match status" value="1"/>
</dbReference>
<evidence type="ECO:0000256" key="1">
    <source>
        <dbReference type="ARBA" id="ARBA00023015"/>
    </source>
</evidence>
<dbReference type="PROSITE" id="PS51077">
    <property type="entry name" value="HTH_ICLR"/>
    <property type="match status" value="1"/>
</dbReference>
<dbReference type="Gene3D" id="1.10.10.10">
    <property type="entry name" value="Winged helix-like DNA-binding domain superfamily/Winged helix DNA-binding domain"/>
    <property type="match status" value="1"/>
</dbReference>
<dbReference type="PROSITE" id="PS51078">
    <property type="entry name" value="ICLR_ED"/>
    <property type="match status" value="1"/>
</dbReference>
<keyword evidence="3" id="KW-0804">Transcription</keyword>
<keyword evidence="2" id="KW-0238">DNA-binding</keyword>
<dbReference type="InterPro" id="IPR050707">
    <property type="entry name" value="HTH_MetabolicPath_Reg"/>
</dbReference>
<dbReference type="Pfam" id="PF01614">
    <property type="entry name" value="IclR_C"/>
    <property type="match status" value="1"/>
</dbReference>
<sequence>MTLTGSQSVDRAFDLLHIVGGCGDDGASLQALVERSELTRPTVYRLISALIRASLVERDAVTDRFHLGEGASALGLIAESRHGVHTLARDSTLRLAADSEDTAFFGARRGSWSLCLLREEGRFPIRSHILAAGQRYPLGVGAHGIALLAALEDWEVDIVLSETEAAHAKHYPALTRPLLRDLIEETRAVGWALNRGLIHENAWAMGRVVTDNENRVVGALSIGAMKDRFSHSRQSELAELLSREAERISAQLQIRKDRTHSPRNEKS</sequence>
<proteinExistence type="predicted"/>
<comment type="caution">
    <text evidence="6">The sequence shown here is derived from an EMBL/GenBank/DDBJ whole genome shotgun (WGS) entry which is preliminary data.</text>
</comment>
<evidence type="ECO:0000313" key="6">
    <source>
        <dbReference type="EMBL" id="NHQ75314.1"/>
    </source>
</evidence>
<dbReference type="PANTHER" id="PTHR30136:SF39">
    <property type="entry name" value="TRANSCRIPTIONAL REGULATORY PROTEIN"/>
    <property type="match status" value="1"/>
</dbReference>
<dbReference type="InterPro" id="IPR036390">
    <property type="entry name" value="WH_DNA-bd_sf"/>
</dbReference>
<reference evidence="6" key="1">
    <citation type="submission" date="2020-03" db="EMBL/GenBank/DDBJ databases">
        <title>Roseovarius gahaiensis sp. nov., isolated from Gahai Saline Lake, China.</title>
        <authorList>
            <person name="Sun X."/>
        </authorList>
    </citation>
    <scope>NUCLEOTIDE SEQUENCE</scope>
    <source>
        <strain evidence="6">GH877</strain>
    </source>
</reference>
<accession>A0A967BF97</accession>
<dbReference type="EMBL" id="JAAORB010000030">
    <property type="protein sequence ID" value="NHQ75314.1"/>
    <property type="molecule type" value="Genomic_DNA"/>
</dbReference>
<feature type="domain" description="HTH iclR-type" evidence="4">
    <location>
        <begin position="6"/>
        <end position="69"/>
    </location>
</feature>
<dbReference type="GO" id="GO:0003700">
    <property type="term" value="F:DNA-binding transcription factor activity"/>
    <property type="evidence" value="ECO:0007669"/>
    <property type="project" value="TreeGrafter"/>
</dbReference>
<evidence type="ECO:0000259" key="5">
    <source>
        <dbReference type="PROSITE" id="PS51078"/>
    </source>
</evidence>
<dbReference type="Pfam" id="PF09339">
    <property type="entry name" value="HTH_IclR"/>
    <property type="match status" value="1"/>
</dbReference>
<name>A0A967BF97_9RHOB</name>
<dbReference type="InterPro" id="IPR036388">
    <property type="entry name" value="WH-like_DNA-bd_sf"/>
</dbReference>